<feature type="transmembrane region" description="Helical" evidence="8">
    <location>
        <begin position="469"/>
        <end position="491"/>
    </location>
</feature>
<feature type="transmembrane region" description="Helical" evidence="8">
    <location>
        <begin position="84"/>
        <end position="103"/>
    </location>
</feature>
<dbReference type="InterPro" id="IPR004638">
    <property type="entry name" value="EmrB-like"/>
</dbReference>
<dbReference type="Proteomes" id="UP000650485">
    <property type="component" value="Unassembled WGS sequence"/>
</dbReference>
<keyword evidence="3" id="KW-1003">Cell membrane</keyword>
<feature type="transmembrane region" description="Helical" evidence="8">
    <location>
        <begin position="352"/>
        <end position="373"/>
    </location>
</feature>
<dbReference type="RefSeq" id="WP_118704386.1">
    <property type="nucleotide sequence ID" value="NZ_CABJBN010000007.1"/>
</dbReference>
<protein>
    <submittedName>
        <fullName evidence="9">Multidrug efflux MFS transporter</fullName>
    </submittedName>
</protein>
<dbReference type="PANTHER" id="PTHR42718">
    <property type="entry name" value="MAJOR FACILITATOR SUPERFAMILY MULTIDRUG TRANSPORTER MFSC"/>
    <property type="match status" value="1"/>
</dbReference>
<evidence type="ECO:0000313" key="9">
    <source>
        <dbReference type="EMBL" id="MBC6498740.1"/>
    </source>
</evidence>
<evidence type="ECO:0000256" key="5">
    <source>
        <dbReference type="ARBA" id="ARBA00022692"/>
    </source>
</evidence>
<feature type="transmembrane region" description="Helical" evidence="8">
    <location>
        <begin position="324"/>
        <end position="345"/>
    </location>
</feature>
<evidence type="ECO:0000313" key="10">
    <source>
        <dbReference type="Proteomes" id="UP000650485"/>
    </source>
</evidence>
<evidence type="ECO:0000256" key="4">
    <source>
        <dbReference type="ARBA" id="ARBA00022691"/>
    </source>
</evidence>
<feature type="transmembrane region" description="Helical" evidence="8">
    <location>
        <begin position="219"/>
        <end position="238"/>
    </location>
</feature>
<feature type="transmembrane region" description="Helical" evidence="8">
    <location>
        <begin position="189"/>
        <end position="207"/>
    </location>
</feature>
<comment type="subcellular location">
    <subcellularLocation>
        <location evidence="1">Cell membrane</location>
        <topology evidence="1">Multi-pass membrane protein</topology>
    </subcellularLocation>
</comment>
<dbReference type="PROSITE" id="PS50850">
    <property type="entry name" value="MFS"/>
    <property type="match status" value="1"/>
</dbReference>
<feature type="transmembrane region" description="Helical" evidence="8">
    <location>
        <begin position="61"/>
        <end position="77"/>
    </location>
</feature>
<organism evidence="9 10">
    <name type="scientific">Weissella confusa</name>
    <name type="common">Lactobacillus confusus</name>
    <dbReference type="NCBI Taxonomy" id="1583"/>
    <lineage>
        <taxon>Bacteria</taxon>
        <taxon>Bacillati</taxon>
        <taxon>Bacillota</taxon>
        <taxon>Bacilli</taxon>
        <taxon>Lactobacillales</taxon>
        <taxon>Lactobacillaceae</taxon>
        <taxon>Weissella</taxon>
    </lineage>
</organism>
<sequence length="513" mass="55195">MAKSETLDINGKPFNRGAMVMVLLIGTFAGMLMQTSLGTAIPTLMHDFNISLATAQEATTYFLLANGIMVPVSAYLTTKIPTKYLYMVAYTLLLAGMATTAFTPSHHDMWWMFLLGRILAAVAVGITMPLMQVVMVNIFPAEQRGAAMGINGIVIGLAPAIGPTLSGWILEKNHHLFGLLISNSWRTIFYLPMIVLVLVWIATPFFVKNVVPNRDMKLDFPSLILAVIGFGSFLWGFSNSATDGFGNWPNVLAPILIGILVIIVFAFRQLKMDDPFLNVRVFKNKQFTLTTFAVMMAMMAMMGVEMMLPTYLQNVHGMSALESGLTLLPGALVIGAMSPVAGAVYDKVGAKRMAMVGFSILAIGTVPFLFLTAETPQHLVTLLYALRMFGIATTMMPLTASAMSALPPEEASQATAANNTVRQIGNAVVVALLSSVTQNVIKAAKPAKDLAKENVVSYMDKMINATMTGFHASFAFGIGFAVVGIILAFFLHSGKLVHGKSNGNVVADKGGNN</sequence>
<keyword evidence="7 8" id="KW-0472">Membrane</keyword>
<gene>
    <name evidence="9" type="ORF">H7R52_08630</name>
</gene>
<dbReference type="GO" id="GO:0022857">
    <property type="term" value="F:transmembrane transporter activity"/>
    <property type="evidence" value="ECO:0007669"/>
    <property type="project" value="InterPro"/>
</dbReference>
<feature type="transmembrane region" description="Helical" evidence="8">
    <location>
        <begin position="20"/>
        <end position="41"/>
    </location>
</feature>
<proteinExistence type="predicted"/>
<evidence type="ECO:0000256" key="2">
    <source>
        <dbReference type="ARBA" id="ARBA00022448"/>
    </source>
</evidence>
<dbReference type="InterPro" id="IPR011701">
    <property type="entry name" value="MFS"/>
</dbReference>
<feature type="transmembrane region" description="Helical" evidence="8">
    <location>
        <begin position="109"/>
        <end position="134"/>
    </location>
</feature>
<dbReference type="InterPro" id="IPR031303">
    <property type="entry name" value="C5_meth_CS"/>
</dbReference>
<evidence type="ECO:0000256" key="1">
    <source>
        <dbReference type="ARBA" id="ARBA00004651"/>
    </source>
</evidence>
<dbReference type="Pfam" id="PF07690">
    <property type="entry name" value="MFS_1"/>
    <property type="match status" value="1"/>
</dbReference>
<dbReference type="Gene3D" id="1.20.1250.20">
    <property type="entry name" value="MFS general substrate transporter like domains"/>
    <property type="match status" value="2"/>
</dbReference>
<dbReference type="NCBIfam" id="TIGR00711">
    <property type="entry name" value="efflux_EmrB"/>
    <property type="match status" value="1"/>
</dbReference>
<feature type="transmembrane region" description="Helical" evidence="8">
    <location>
        <begin position="287"/>
        <end position="304"/>
    </location>
</feature>
<keyword evidence="4" id="KW-0949">S-adenosyl-L-methionine</keyword>
<evidence type="ECO:0000256" key="7">
    <source>
        <dbReference type="ARBA" id="ARBA00023136"/>
    </source>
</evidence>
<feature type="transmembrane region" description="Helical" evidence="8">
    <location>
        <begin position="379"/>
        <end position="398"/>
    </location>
</feature>
<dbReference type="PANTHER" id="PTHR42718:SF24">
    <property type="entry name" value="MAJOR FACILITATOR SUPERFAMILY (MFS) PROFILE DOMAIN-CONTAINING PROTEIN"/>
    <property type="match status" value="1"/>
</dbReference>
<dbReference type="SUPFAM" id="SSF103473">
    <property type="entry name" value="MFS general substrate transporter"/>
    <property type="match status" value="1"/>
</dbReference>
<dbReference type="PROSITE" id="PS00095">
    <property type="entry name" value="C5_MTASE_2"/>
    <property type="match status" value="1"/>
</dbReference>
<feature type="transmembrane region" description="Helical" evidence="8">
    <location>
        <begin position="146"/>
        <end position="169"/>
    </location>
</feature>
<dbReference type="CDD" id="cd17503">
    <property type="entry name" value="MFS_LmrB_MDR_like"/>
    <property type="match status" value="1"/>
</dbReference>
<reference evidence="9" key="1">
    <citation type="submission" date="2020-08" db="EMBL/GenBank/DDBJ databases">
        <title>Complete genome sequence of Weissella confusa strain FS54 provides insights into metabolic potential.</title>
        <authorList>
            <person name="Fhoula I."/>
            <person name="Najjari A."/>
            <person name="Lekired A."/>
            <person name="Bessrour-Aouam N."/>
            <person name="Jaballah S."/>
            <person name="Klibi N."/>
            <person name="Ouzari H.-I."/>
        </authorList>
    </citation>
    <scope>NUCLEOTIDE SEQUENCE</scope>
    <source>
        <strain evidence="9">FS54</strain>
    </source>
</reference>
<evidence type="ECO:0000256" key="6">
    <source>
        <dbReference type="ARBA" id="ARBA00022989"/>
    </source>
</evidence>
<keyword evidence="6 8" id="KW-1133">Transmembrane helix</keyword>
<comment type="caution">
    <text evidence="9">The sequence shown here is derived from an EMBL/GenBank/DDBJ whole genome shotgun (WGS) entry which is preliminary data.</text>
</comment>
<evidence type="ECO:0000256" key="3">
    <source>
        <dbReference type="ARBA" id="ARBA00022475"/>
    </source>
</evidence>
<dbReference type="InterPro" id="IPR036259">
    <property type="entry name" value="MFS_trans_sf"/>
</dbReference>
<dbReference type="InterPro" id="IPR020846">
    <property type="entry name" value="MFS_dom"/>
</dbReference>
<keyword evidence="5 8" id="KW-0812">Transmembrane</keyword>
<dbReference type="AlphaFoldDB" id="A0A3R6D4U1"/>
<dbReference type="GO" id="GO:0005886">
    <property type="term" value="C:plasma membrane"/>
    <property type="evidence" value="ECO:0007669"/>
    <property type="project" value="UniProtKB-SubCell"/>
</dbReference>
<name>A0A3R6D4U1_WEICO</name>
<dbReference type="EMBL" id="JACSZT010000006">
    <property type="protein sequence ID" value="MBC6498740.1"/>
    <property type="molecule type" value="Genomic_DNA"/>
</dbReference>
<accession>A0A3R6D4U1</accession>
<feature type="transmembrane region" description="Helical" evidence="8">
    <location>
        <begin position="250"/>
        <end position="267"/>
    </location>
</feature>
<evidence type="ECO:0000256" key="8">
    <source>
        <dbReference type="SAM" id="Phobius"/>
    </source>
</evidence>
<keyword evidence="2" id="KW-0813">Transport</keyword>